<dbReference type="Proteomes" id="UP001432027">
    <property type="component" value="Unassembled WGS sequence"/>
</dbReference>
<proteinExistence type="predicted"/>
<feature type="transmembrane region" description="Helical" evidence="1">
    <location>
        <begin position="126"/>
        <end position="146"/>
    </location>
</feature>
<protein>
    <recommendedName>
        <fullName evidence="4">G protein-coupled receptor</fullName>
    </recommendedName>
</protein>
<feature type="transmembrane region" description="Helical" evidence="1">
    <location>
        <begin position="255"/>
        <end position="278"/>
    </location>
</feature>
<dbReference type="AlphaFoldDB" id="A0AAV5TKQ3"/>
<evidence type="ECO:0000313" key="3">
    <source>
        <dbReference type="Proteomes" id="UP001432027"/>
    </source>
</evidence>
<organism evidence="2 3">
    <name type="scientific">Pristionchus entomophagus</name>
    <dbReference type="NCBI Taxonomy" id="358040"/>
    <lineage>
        <taxon>Eukaryota</taxon>
        <taxon>Metazoa</taxon>
        <taxon>Ecdysozoa</taxon>
        <taxon>Nematoda</taxon>
        <taxon>Chromadorea</taxon>
        <taxon>Rhabditida</taxon>
        <taxon>Rhabditina</taxon>
        <taxon>Diplogasteromorpha</taxon>
        <taxon>Diplogasteroidea</taxon>
        <taxon>Neodiplogasteridae</taxon>
        <taxon>Pristionchus</taxon>
    </lineage>
</organism>
<comment type="caution">
    <text evidence="2">The sequence shown here is derived from an EMBL/GenBank/DDBJ whole genome shotgun (WGS) entry which is preliminary data.</text>
</comment>
<feature type="transmembrane region" description="Helical" evidence="1">
    <location>
        <begin position="87"/>
        <end position="114"/>
    </location>
</feature>
<dbReference type="EMBL" id="BTSX01000004">
    <property type="protein sequence ID" value="GMS94992.1"/>
    <property type="molecule type" value="Genomic_DNA"/>
</dbReference>
<keyword evidence="1" id="KW-1133">Transmembrane helix</keyword>
<feature type="non-terminal residue" evidence="2">
    <location>
        <position position="1"/>
    </location>
</feature>
<name>A0AAV5TKQ3_9BILA</name>
<feature type="transmembrane region" description="Helical" evidence="1">
    <location>
        <begin position="198"/>
        <end position="219"/>
    </location>
</feature>
<feature type="transmembrane region" description="Helical" evidence="1">
    <location>
        <begin position="284"/>
        <end position="305"/>
    </location>
</feature>
<evidence type="ECO:0000256" key="1">
    <source>
        <dbReference type="SAM" id="Phobius"/>
    </source>
</evidence>
<reference evidence="2" key="1">
    <citation type="submission" date="2023-10" db="EMBL/GenBank/DDBJ databases">
        <title>Genome assembly of Pristionchus species.</title>
        <authorList>
            <person name="Yoshida K."/>
            <person name="Sommer R.J."/>
        </authorList>
    </citation>
    <scope>NUCLEOTIDE SEQUENCE</scope>
    <source>
        <strain evidence="2">RS0144</strain>
    </source>
</reference>
<dbReference type="PANTHER" id="PTHR22943">
    <property type="entry name" value="7-TRANSMEMBRANE DOMAIN RECEPTOR C.ELEGANS"/>
    <property type="match status" value="1"/>
</dbReference>
<keyword evidence="3" id="KW-1185">Reference proteome</keyword>
<dbReference type="PANTHER" id="PTHR22943:SF248">
    <property type="entry name" value="SEVEN TM RECEPTOR"/>
    <property type="match status" value="1"/>
</dbReference>
<feature type="non-terminal residue" evidence="2">
    <location>
        <position position="311"/>
    </location>
</feature>
<sequence length="311" mass="34733">GIFGAALNIIVIGLIWRKRLSTNMTTYRVGVTVTALQGALLNTLAAISCQVGSSNTLTMRPFIVQVHLFHYDQYAIVMYGPVIVADILLFVFVMAAFGIWELIPSSCILQYLALSKPHYSKLRRLLTAYGVCLGLIVYSIPFFLSFHASPDCSLELTKTVQHVHNLITEDLVRVYGGFLSTKCENDRSVMSLATEGVFPTYLVGYFIFFWSSIRSYRLLNSFGDIRSTRTLELQKKFFTMIILQVDASESIIRNIVLRLVILSLPLGLFGLAIITGMAMDLKTLALSFSLWLVPIVQAIVSLTFVTKMKST</sequence>
<dbReference type="InterPro" id="IPR019428">
    <property type="entry name" value="7TM_GPCR_serpentine_rcpt_Str"/>
</dbReference>
<evidence type="ECO:0000313" key="2">
    <source>
        <dbReference type="EMBL" id="GMS94992.1"/>
    </source>
</evidence>
<gene>
    <name evidence="2" type="ORF">PENTCL1PPCAC_17167</name>
</gene>
<dbReference type="Pfam" id="PF10326">
    <property type="entry name" value="7TM_GPCR_Str"/>
    <property type="match status" value="1"/>
</dbReference>
<accession>A0AAV5TKQ3</accession>
<evidence type="ECO:0008006" key="4">
    <source>
        <dbReference type="Google" id="ProtNLM"/>
    </source>
</evidence>
<keyword evidence="1" id="KW-0472">Membrane</keyword>
<keyword evidence="1" id="KW-0812">Transmembrane</keyword>